<evidence type="ECO:0000313" key="7">
    <source>
        <dbReference type="EMBL" id="KAF2071318.1"/>
    </source>
</evidence>
<dbReference type="OrthoDB" id="21537at2759"/>
<feature type="domain" description="DUF7035" evidence="4">
    <location>
        <begin position="641"/>
        <end position="785"/>
    </location>
</feature>
<dbReference type="Pfam" id="PF25820">
    <property type="entry name" value="DUF7949"/>
    <property type="match status" value="1"/>
</dbReference>
<keyword evidence="2" id="KW-0472">Membrane</keyword>
<evidence type="ECO:0000259" key="4">
    <source>
        <dbReference type="Pfam" id="PF23034"/>
    </source>
</evidence>
<organism evidence="7 8">
    <name type="scientific">Polysphondylium violaceum</name>
    <dbReference type="NCBI Taxonomy" id="133409"/>
    <lineage>
        <taxon>Eukaryota</taxon>
        <taxon>Amoebozoa</taxon>
        <taxon>Evosea</taxon>
        <taxon>Eumycetozoa</taxon>
        <taxon>Dictyostelia</taxon>
        <taxon>Dictyosteliales</taxon>
        <taxon>Dictyosteliaceae</taxon>
        <taxon>Polysphondylium</taxon>
    </lineage>
</organism>
<dbReference type="Pfam" id="PF24893">
    <property type="entry name" value="DUF7743"/>
    <property type="match status" value="1"/>
</dbReference>
<feature type="region of interest" description="Disordered" evidence="1">
    <location>
        <begin position="1011"/>
        <end position="1052"/>
    </location>
</feature>
<feature type="domain" description="DUF7949" evidence="6">
    <location>
        <begin position="1058"/>
        <end position="1090"/>
    </location>
</feature>
<evidence type="ECO:0008006" key="9">
    <source>
        <dbReference type="Google" id="ProtNLM"/>
    </source>
</evidence>
<reference evidence="7" key="1">
    <citation type="submission" date="2020-01" db="EMBL/GenBank/DDBJ databases">
        <title>Development of genomics and gene disruption for Polysphondylium violaceum indicates a role for the polyketide synthase stlB in stalk morphogenesis.</title>
        <authorList>
            <person name="Narita B."/>
            <person name="Kawabe Y."/>
            <person name="Kin K."/>
            <person name="Saito T."/>
            <person name="Gibbs R."/>
            <person name="Kuspa A."/>
            <person name="Muzny D."/>
            <person name="Queller D."/>
            <person name="Richards S."/>
            <person name="Strassman J."/>
            <person name="Sucgang R."/>
            <person name="Worley K."/>
            <person name="Schaap P."/>
        </authorList>
    </citation>
    <scope>NUCLEOTIDE SEQUENCE</scope>
    <source>
        <strain evidence="7">QSvi11</strain>
    </source>
</reference>
<keyword evidence="2" id="KW-0812">Transmembrane</keyword>
<feature type="compositionally biased region" description="Low complexity" evidence="1">
    <location>
        <begin position="1017"/>
        <end position="1050"/>
    </location>
</feature>
<feature type="domain" description="DUF7034" evidence="3">
    <location>
        <begin position="794"/>
        <end position="919"/>
    </location>
</feature>
<dbReference type="InterPro" id="IPR055462">
    <property type="entry name" value="DUF7034"/>
</dbReference>
<evidence type="ECO:0000259" key="5">
    <source>
        <dbReference type="Pfam" id="PF24893"/>
    </source>
</evidence>
<name>A0A8J4PPT9_9MYCE</name>
<dbReference type="InterPro" id="IPR057709">
    <property type="entry name" value="DUF7949"/>
</dbReference>
<comment type="caution">
    <text evidence="7">The sequence shown here is derived from an EMBL/GenBank/DDBJ whole genome shotgun (WGS) entry which is preliminary data.</text>
</comment>
<keyword evidence="2" id="KW-1133">Transmembrane helix</keyword>
<dbReference type="Pfam" id="PF23033">
    <property type="entry name" value="DUF7034"/>
    <property type="match status" value="1"/>
</dbReference>
<evidence type="ECO:0000259" key="3">
    <source>
        <dbReference type="Pfam" id="PF23033"/>
    </source>
</evidence>
<feature type="domain" description="DUF7743" evidence="5">
    <location>
        <begin position="416"/>
        <end position="527"/>
    </location>
</feature>
<feature type="transmembrane region" description="Helical" evidence="2">
    <location>
        <begin position="7"/>
        <end position="25"/>
    </location>
</feature>
<dbReference type="PANTHER" id="PTHR31378">
    <property type="entry name" value="EGF-LIKE DOMAIN-CONTAINING PROTEIN-RELATED-RELATED"/>
    <property type="match status" value="1"/>
</dbReference>
<evidence type="ECO:0000313" key="8">
    <source>
        <dbReference type="Proteomes" id="UP000695562"/>
    </source>
</evidence>
<dbReference type="Proteomes" id="UP000695562">
    <property type="component" value="Unassembled WGS sequence"/>
</dbReference>
<dbReference type="InterPro" id="IPR056645">
    <property type="entry name" value="DUF7743"/>
</dbReference>
<sequence length="1116" mass="123516">MRLNTQYLYVFTYILVVFITISYGLTLTNLSSEDYVDMYAKLNNGVWECNTQFILLAEDPTGITSMMPDVSMPVVITSEEMGTSSTKMLMKFGMNLPTTSTTFPLVVKTGDGNTQTTNIDYICEMPPAVLDFEWLHDDSFQYYPAFTQLTPYALLKVKNNNKKIGPPVDITTGLTYSGAVYYLGNDTYYLGVTMQGANAQDYFVDTPITISTYQTPVPYTLKSPFLKYMNTEISKNVNIYPTGTGSIIYYPEAPVIAEYVVAQEVAITTIFWVSYLDNLVFAQGNLTHPTMFKKKYLPWVGGSTANVFNIIDPSTTSTVTFQYQNQFAAPQISGQTNTLTPSNIAIKYTTNSKFQTDVITCMSGQAMAPYPFGFTQGTSTSYLRAFDLNIDYQFASSVIFSDGVYSFNSPTGSLSVDTQPPKPQTIVSYTQIPNTPKTVVRMRITDDLSGFKRTDFGDSSKIISGDLYDGVYEFVVTQSMSLLQVSRGKMNILDQVNNLKSIDVCTDNYVNVDLQRYPFKLLNFSDVTNIRFEKNDINVTNQSVDNNMFIYTNTIDRDLYPGFFVLPFGNVLSFDGLLTYSGSWNDACGCYKIPFTIPKNYPTGLFEYLMVSSQYSQIWETTYFASLLGQDSVLRVYSEQGDLLGPVVTSIDIQNPSVQVPEGQETTITWRLTIEDKYNGFQSGVVSFVSSLDLVRYNFTFGPEQAISGDNKKGVYEFSIKVNGMCKSQPFYIQYAFLQDSAGKFSEYKEGGSTDLTVATSAQFLNPFYTFLDVTTSSAINIDCQNSLTDNVFPVLSSFTFTPEFIDPMYAGPFLNNSRQVVFDFETFDDNGLLLQSLPRVYLIDQNLNIIYQNSKLLSNTSKTATYRCVFDVPYGFGLLSKSGIKVSLYGIVDNQSNFNGYSSTQLADATFKNTIAVEQRLTLNVSIISTNQVFGHGGEITITGKNFEALDQLLINFNNGTISTLPNSIFSSNSIIIFNNSNPVWVSNVTLTIGRNDGSAFSNSLLVQVQNPTPAPQESSSSSTNPQESSSSSHSSSSSPQQSSSDEPPVTNKPQICTNNCGGIDHGECTPSGCVCKSPWVGSDCTSEVIIVKPTINPTSPSTNITVPTTTKDNH</sequence>
<keyword evidence="8" id="KW-1185">Reference proteome</keyword>
<gene>
    <name evidence="7" type="ORF">CYY_007368</name>
</gene>
<feature type="non-terminal residue" evidence="7">
    <location>
        <position position="1116"/>
    </location>
</feature>
<dbReference type="Pfam" id="PF23034">
    <property type="entry name" value="DUF7035"/>
    <property type="match status" value="1"/>
</dbReference>
<dbReference type="PANTHER" id="PTHR31378:SF17">
    <property type="match status" value="1"/>
</dbReference>
<evidence type="ECO:0000259" key="6">
    <source>
        <dbReference type="Pfam" id="PF25820"/>
    </source>
</evidence>
<evidence type="ECO:0000256" key="1">
    <source>
        <dbReference type="SAM" id="MobiDB-lite"/>
    </source>
</evidence>
<dbReference type="EMBL" id="AJWJ01000388">
    <property type="protein sequence ID" value="KAF2071318.1"/>
    <property type="molecule type" value="Genomic_DNA"/>
</dbReference>
<proteinExistence type="predicted"/>
<dbReference type="AlphaFoldDB" id="A0A8J4PPT9"/>
<protein>
    <recommendedName>
        <fullName evidence="9">EGF-like domain-containing protein</fullName>
    </recommendedName>
</protein>
<evidence type="ECO:0000256" key="2">
    <source>
        <dbReference type="SAM" id="Phobius"/>
    </source>
</evidence>
<dbReference type="InterPro" id="IPR055463">
    <property type="entry name" value="DUF7035"/>
</dbReference>
<accession>A0A8J4PPT9</accession>